<protein>
    <submittedName>
        <fullName evidence="4">Predicted outer membrane protein</fullName>
    </submittedName>
</protein>
<feature type="signal peptide" evidence="2">
    <location>
        <begin position="1"/>
        <end position="21"/>
    </location>
</feature>
<dbReference type="EMBL" id="UGOD01000001">
    <property type="protein sequence ID" value="STX50672.1"/>
    <property type="molecule type" value="Genomic_DNA"/>
</dbReference>
<feature type="region of interest" description="Disordered" evidence="1">
    <location>
        <begin position="205"/>
        <end position="231"/>
    </location>
</feature>
<proteinExistence type="predicted"/>
<evidence type="ECO:0000256" key="1">
    <source>
        <dbReference type="SAM" id="MobiDB-lite"/>
    </source>
</evidence>
<reference evidence="4 5" key="1">
    <citation type="submission" date="2018-06" db="EMBL/GenBank/DDBJ databases">
        <authorList>
            <consortium name="Pathogen Informatics"/>
            <person name="Doyle S."/>
        </authorList>
    </citation>
    <scope>NUCLEOTIDE SEQUENCE [LARGE SCALE GENOMIC DNA]</scope>
    <source>
        <strain evidence="4 5">NCTC13316</strain>
    </source>
</reference>
<gene>
    <name evidence="4" type="ORF">NCTC13316_00755</name>
</gene>
<feature type="region of interest" description="Disordered" evidence="1">
    <location>
        <begin position="38"/>
        <end position="62"/>
    </location>
</feature>
<dbReference type="PANTHER" id="PTHR38593">
    <property type="entry name" value="BLR2558 PROTEIN"/>
    <property type="match status" value="1"/>
</dbReference>
<dbReference type="RefSeq" id="WP_115330371.1">
    <property type="nucleotide sequence ID" value="NZ_CAAAHP010000004.1"/>
</dbReference>
<feature type="chain" id="PRO_5016748210" evidence="2">
    <location>
        <begin position="22"/>
        <end position="231"/>
    </location>
</feature>
<dbReference type="InterPro" id="IPR012347">
    <property type="entry name" value="Ferritin-like"/>
</dbReference>
<keyword evidence="2" id="KW-0732">Signal</keyword>
<name>A0A378JRC1_9GAMM</name>
<dbReference type="AlphaFoldDB" id="A0A378JRC1"/>
<evidence type="ECO:0000313" key="5">
    <source>
        <dbReference type="Proteomes" id="UP000254794"/>
    </source>
</evidence>
<dbReference type="Gene3D" id="1.20.1260.10">
    <property type="match status" value="1"/>
</dbReference>
<dbReference type="Proteomes" id="UP000254794">
    <property type="component" value="Unassembled WGS sequence"/>
</dbReference>
<keyword evidence="5" id="KW-1185">Reference proteome</keyword>
<evidence type="ECO:0000256" key="2">
    <source>
        <dbReference type="SAM" id="SignalP"/>
    </source>
</evidence>
<feature type="domain" description="DUF4142" evidence="3">
    <location>
        <begin position="63"/>
        <end position="204"/>
    </location>
</feature>
<dbReference type="PANTHER" id="PTHR38593:SF1">
    <property type="entry name" value="BLR2558 PROTEIN"/>
    <property type="match status" value="1"/>
</dbReference>
<evidence type="ECO:0000313" key="4">
    <source>
        <dbReference type="EMBL" id="STX50672.1"/>
    </source>
</evidence>
<dbReference type="OrthoDB" id="5998717at2"/>
<evidence type="ECO:0000259" key="3">
    <source>
        <dbReference type="Pfam" id="PF13628"/>
    </source>
</evidence>
<sequence length="231" mass="25323">MKLKLATLSLLSTFTMPIVFAAATTNSTDNATTQTTATQHNAGNVNQTNTSSNQQANNQQNQKDSQILGILVVLNQNEISAADLVTKKKDVNSSVKKYAKMLAKEHSKNLKETMKLSHSIGSPIHNDTANNLKQKGQDELNTLNPLTGAALDKAYIDAMVQDHQQAIQLFDNDLLPSVSNKKLKNQLTETRKHLVKHLEEAQQIQKKLDKMDNAASTSNQSNTTNTSNTAQ</sequence>
<dbReference type="InterPro" id="IPR025419">
    <property type="entry name" value="DUF4142"/>
</dbReference>
<accession>A0A378JRC1</accession>
<feature type="compositionally biased region" description="Low complexity" evidence="1">
    <location>
        <begin position="213"/>
        <end position="231"/>
    </location>
</feature>
<dbReference type="Pfam" id="PF13628">
    <property type="entry name" value="DUF4142"/>
    <property type="match status" value="1"/>
</dbReference>
<organism evidence="4 5">
    <name type="scientific">Legionella busanensis</name>
    <dbReference type="NCBI Taxonomy" id="190655"/>
    <lineage>
        <taxon>Bacteria</taxon>
        <taxon>Pseudomonadati</taxon>
        <taxon>Pseudomonadota</taxon>
        <taxon>Gammaproteobacteria</taxon>
        <taxon>Legionellales</taxon>
        <taxon>Legionellaceae</taxon>
        <taxon>Legionella</taxon>
    </lineage>
</organism>